<proteinExistence type="predicted"/>
<accession>A0ABS6IUM3</accession>
<gene>
    <name evidence="1" type="ORF">KSL82_04890</name>
</gene>
<name>A0ABS6IUM3_9LACO</name>
<dbReference type="Proteomes" id="UP001196248">
    <property type="component" value="Unassembled WGS sequence"/>
</dbReference>
<evidence type="ECO:0008006" key="3">
    <source>
        <dbReference type="Google" id="ProtNLM"/>
    </source>
</evidence>
<evidence type="ECO:0000313" key="1">
    <source>
        <dbReference type="EMBL" id="MBU9695233.1"/>
    </source>
</evidence>
<keyword evidence="2" id="KW-1185">Reference proteome</keyword>
<evidence type="ECO:0000313" key="2">
    <source>
        <dbReference type="Proteomes" id="UP001196248"/>
    </source>
</evidence>
<protein>
    <recommendedName>
        <fullName evidence="3">Phage protein</fullName>
    </recommendedName>
</protein>
<organism evidence="1 2">
    <name type="scientific">Limosilactobacillus portuensis</name>
    <dbReference type="NCBI Taxonomy" id="2742601"/>
    <lineage>
        <taxon>Bacteria</taxon>
        <taxon>Bacillati</taxon>
        <taxon>Bacillota</taxon>
        <taxon>Bacilli</taxon>
        <taxon>Lactobacillales</taxon>
        <taxon>Lactobacillaceae</taxon>
        <taxon>Limosilactobacillus</taxon>
    </lineage>
</organism>
<sequence length="85" mass="10172">MNKVYTLGINNFDALDGYMTSTDIKVFFDKAACEKWIKEETKRQAKKGFKFVAEQSDPEFWMFIKETLHGNYRHEFFGQYREVIN</sequence>
<dbReference type="EMBL" id="JAHPJJ010000009">
    <property type="protein sequence ID" value="MBU9695233.1"/>
    <property type="molecule type" value="Genomic_DNA"/>
</dbReference>
<reference evidence="1 2" key="1">
    <citation type="submission" date="2021-06" db="EMBL/GenBank/DDBJ databases">
        <title>Limosilactobacillus angelus sp. nov., isolated from the human vagina.</title>
        <authorList>
            <person name="Chen Y.-S."/>
        </authorList>
    </citation>
    <scope>NUCLEOTIDE SEQUENCE [LARGE SCALE GENOMIC DNA]</scope>
    <source>
        <strain evidence="1 2">P5L02</strain>
    </source>
</reference>
<comment type="caution">
    <text evidence="1">The sequence shown here is derived from an EMBL/GenBank/DDBJ whole genome shotgun (WGS) entry which is preliminary data.</text>
</comment>
<dbReference type="RefSeq" id="WP_216972263.1">
    <property type="nucleotide sequence ID" value="NZ_JAHPJJ010000009.1"/>
</dbReference>